<dbReference type="OrthoDB" id="3296574at2"/>
<dbReference type="Proteomes" id="UP000078435">
    <property type="component" value="Unassembled WGS sequence"/>
</dbReference>
<accession>A0A175VL65</accession>
<gene>
    <name evidence="2" type="ORF">LCR_13150</name>
</gene>
<dbReference type="InterPro" id="IPR036513">
    <property type="entry name" value="STAS_dom_sf"/>
</dbReference>
<dbReference type="SUPFAM" id="SSF52091">
    <property type="entry name" value="SpoIIaa-like"/>
    <property type="match status" value="1"/>
</dbReference>
<proteinExistence type="predicted"/>
<name>A0A175VL65_AEREN</name>
<evidence type="ECO:0000259" key="1">
    <source>
        <dbReference type="PROSITE" id="PS50801"/>
    </source>
</evidence>
<evidence type="ECO:0000313" key="2">
    <source>
        <dbReference type="EMBL" id="KXU81018.1"/>
    </source>
</evidence>
<protein>
    <submittedName>
        <fullName evidence="2">Anti-sigma B factor antagonist</fullName>
    </submittedName>
</protein>
<dbReference type="RefSeq" id="WP_042028090.1">
    <property type="nucleotide sequence ID" value="NZ_CDCG01000037.1"/>
</dbReference>
<dbReference type="InterPro" id="IPR058548">
    <property type="entry name" value="MlaB-like_STAS"/>
</dbReference>
<dbReference type="PANTHER" id="PTHR35849">
    <property type="entry name" value="BLR2341 PROTEIN"/>
    <property type="match status" value="1"/>
</dbReference>
<comment type="caution">
    <text evidence="2">The sequence shown here is derived from an EMBL/GenBank/DDBJ whole genome shotgun (WGS) entry which is preliminary data.</text>
</comment>
<dbReference type="PROSITE" id="PS50801">
    <property type="entry name" value="STAS"/>
    <property type="match status" value="1"/>
</dbReference>
<dbReference type="CDD" id="cd07043">
    <property type="entry name" value="STAS_anti-anti-sigma_factors"/>
    <property type="match status" value="1"/>
</dbReference>
<reference evidence="2 3" key="1">
    <citation type="submission" date="2016-02" db="EMBL/GenBank/DDBJ databases">
        <title>Draft genome sequence of Aeromonas trota strain 1999lcr isolated from cerebrospinal fluid (CSF).</title>
        <authorList>
            <person name="Dallagassa C.B."/>
            <person name="Prediger K.C."/>
            <person name="Weiss V.A."/>
            <person name="Assis F.E."/>
            <person name="Baura V."/>
            <person name="Cruz L.M."/>
            <person name="Souza E.M."/>
            <person name="Pedrosa F.O."/>
            <person name="Fadel-Picheth C.M."/>
        </authorList>
    </citation>
    <scope>NUCLEOTIDE SEQUENCE [LARGE SCALE GENOMIC DNA]</scope>
    <source>
        <strain evidence="2 3">1999lcr</strain>
    </source>
</reference>
<dbReference type="Gene3D" id="3.30.750.24">
    <property type="entry name" value="STAS domain"/>
    <property type="match status" value="1"/>
</dbReference>
<dbReference type="PANTHER" id="PTHR35849:SF2">
    <property type="entry name" value="BLR2341 PROTEIN"/>
    <property type="match status" value="1"/>
</dbReference>
<dbReference type="EMBL" id="JMGO02000003">
    <property type="protein sequence ID" value="KXU81018.1"/>
    <property type="molecule type" value="Genomic_DNA"/>
</dbReference>
<dbReference type="InterPro" id="IPR052746">
    <property type="entry name" value="MlaB_ABC_Transporter"/>
</dbReference>
<feature type="domain" description="STAS" evidence="1">
    <location>
        <begin position="1"/>
        <end position="108"/>
    </location>
</feature>
<evidence type="ECO:0000313" key="3">
    <source>
        <dbReference type="Proteomes" id="UP000078435"/>
    </source>
</evidence>
<organism evidence="2 3">
    <name type="scientific">Aeromonas enteropelogenes</name>
    <name type="common">Aeromonas trota</name>
    <dbReference type="NCBI Taxonomy" id="29489"/>
    <lineage>
        <taxon>Bacteria</taxon>
        <taxon>Pseudomonadati</taxon>
        <taxon>Pseudomonadota</taxon>
        <taxon>Gammaproteobacteria</taxon>
        <taxon>Aeromonadales</taxon>
        <taxon>Aeromonadaceae</taxon>
        <taxon>Aeromonas</taxon>
    </lineage>
</organism>
<dbReference type="GeneID" id="92809007"/>
<sequence length="108" mass="11905">MELQRELQGDKTVLTLPDDVTIYTVAELKEALSPLLHQGQELELNLANVTEIDSAGLQLLLAAKKTALANGYPLHLVWHSHAVLELLELCQLSGFFGDPTLFPHAEHP</sequence>
<dbReference type="InterPro" id="IPR002645">
    <property type="entry name" value="STAS_dom"/>
</dbReference>
<dbReference type="AlphaFoldDB" id="A0A175VL65"/>
<dbReference type="Pfam" id="PF13466">
    <property type="entry name" value="STAS_2"/>
    <property type="match status" value="1"/>
</dbReference>